<sequence length="51" mass="5956">MLRHRFFSPAVEISRCGKFFCLVKNHAAWHKPGDCEMKKDVSHRGTTHTTR</sequence>
<dbReference type="STRING" id="999541.bgla_1g25960"/>
<dbReference type="EMBL" id="CP002599">
    <property type="protein sequence ID" value="AEA61216.1"/>
    <property type="molecule type" value="Genomic_DNA"/>
</dbReference>
<dbReference type="Proteomes" id="UP000008316">
    <property type="component" value="Chromosome 1"/>
</dbReference>
<evidence type="ECO:0000313" key="2">
    <source>
        <dbReference type="Proteomes" id="UP000008316"/>
    </source>
</evidence>
<dbReference type="HOGENOM" id="CLU_214767_0_0_4"/>
<dbReference type="KEGG" id="bgd:bgla_1g25960"/>
<evidence type="ECO:0000313" key="1">
    <source>
        <dbReference type="EMBL" id="AEA61216.1"/>
    </source>
</evidence>
<keyword evidence="2" id="KW-1185">Reference proteome</keyword>
<name>F2LG42_BURGS</name>
<accession>F2LG42</accession>
<reference evidence="1 2" key="1">
    <citation type="journal article" date="2011" name="J. Bacteriol.">
        <title>Complete genome sequence of Burkholderia gladioli BSR3.</title>
        <authorList>
            <person name="Seo Y.S."/>
            <person name="Lim J."/>
            <person name="Choi B.S."/>
            <person name="Kim H."/>
            <person name="Goo E."/>
            <person name="Lee B."/>
            <person name="Lim J.S."/>
            <person name="Choi I.Y."/>
            <person name="Moon J.S."/>
            <person name="Kim J."/>
            <person name="Hwang I."/>
        </authorList>
    </citation>
    <scope>NUCLEOTIDE SEQUENCE [LARGE SCALE GENOMIC DNA]</scope>
    <source>
        <strain evidence="1 2">BSR3</strain>
    </source>
</reference>
<dbReference type="AlphaFoldDB" id="F2LG42"/>
<organism evidence="1 2">
    <name type="scientific">Burkholderia gladioli (strain BSR3)</name>
    <dbReference type="NCBI Taxonomy" id="999541"/>
    <lineage>
        <taxon>Bacteria</taxon>
        <taxon>Pseudomonadati</taxon>
        <taxon>Pseudomonadota</taxon>
        <taxon>Betaproteobacteria</taxon>
        <taxon>Burkholderiales</taxon>
        <taxon>Burkholderiaceae</taxon>
        <taxon>Burkholderia</taxon>
    </lineage>
</organism>
<gene>
    <name evidence="1" type="ordered locus">bgla_1g25960</name>
</gene>
<protein>
    <submittedName>
        <fullName evidence="1">Uncharacterized protein</fullName>
    </submittedName>
</protein>
<proteinExistence type="predicted"/>